<protein>
    <submittedName>
        <fullName evidence="2">Uncharacterized protein</fullName>
    </submittedName>
</protein>
<gene>
    <name evidence="2" type="ORF">QQF64_007807</name>
</gene>
<feature type="compositionally biased region" description="Polar residues" evidence="1">
    <location>
        <begin position="166"/>
        <end position="178"/>
    </location>
</feature>
<feature type="compositionally biased region" description="Polar residues" evidence="1">
    <location>
        <begin position="108"/>
        <end position="124"/>
    </location>
</feature>
<dbReference type="SUPFAM" id="SSF56300">
    <property type="entry name" value="Metallo-dependent phosphatases"/>
    <property type="match status" value="1"/>
</dbReference>
<feature type="region of interest" description="Disordered" evidence="1">
    <location>
        <begin position="108"/>
        <end position="178"/>
    </location>
</feature>
<proteinExistence type="predicted"/>
<dbReference type="InterPro" id="IPR029052">
    <property type="entry name" value="Metallo-depent_PP-like"/>
</dbReference>
<evidence type="ECO:0000256" key="1">
    <source>
        <dbReference type="SAM" id="MobiDB-lite"/>
    </source>
</evidence>
<dbReference type="PANTHER" id="PTHR10139">
    <property type="entry name" value="DOUBLE-STRAND BREAK REPAIR PROTEIN MRE11"/>
    <property type="match status" value="1"/>
</dbReference>
<name>A0ABR3M595_9TELE</name>
<reference evidence="2 3" key="1">
    <citation type="submission" date="2023-09" db="EMBL/GenBank/DDBJ databases">
        <authorList>
            <person name="Wang M."/>
        </authorList>
    </citation>
    <scope>NUCLEOTIDE SEQUENCE [LARGE SCALE GENOMIC DNA]</scope>
    <source>
        <strain evidence="2">GT-2023</strain>
        <tissue evidence="2">Liver</tissue>
    </source>
</reference>
<dbReference type="EMBL" id="JAYMGO010000015">
    <property type="protein sequence ID" value="KAL1259980.1"/>
    <property type="molecule type" value="Genomic_DNA"/>
</dbReference>
<evidence type="ECO:0000313" key="2">
    <source>
        <dbReference type="EMBL" id="KAL1259980.1"/>
    </source>
</evidence>
<sequence length="401" mass="44504">MMSSSLSGYWILELRTWDSVTFSSEQDIDQDIESEVGQDEESETVRRQTPYVFHMSDDEEVVDEDMSEEDSIGTELRNASQRHETMLDDQSQWLCQNNVQNGGSLTDTITTSAGDSTHMASTSSVDEHSAYRRINPPTGNNVPPCNNMVERPSTSRAPDSERPLTSRATFPSGTTQASRANIDSAIRSGGTINGYRVSPRPRFNSADLHQTMNMREIMSTDLASCHLSLHNTMAEIARNIGGDGAVINLNLNSLRLRDPVNAVLSPGNNYDVNLFSDQIEKIVQSNDSLSADDAVEIEASVVMSRQGGGRRRKLTDLALDQVIKRKKIGRLNFFNSVIIFSVYNMASAGNPVDEEDTFKILIATDIHLGYLEKDAIRGNDTFVTFDEIMKQAMQNEVGMKK</sequence>
<keyword evidence="3" id="KW-1185">Reference proteome</keyword>
<dbReference type="PANTHER" id="PTHR10139:SF1">
    <property type="entry name" value="DOUBLE-STRAND BREAK REPAIR PROTEIN MRE11"/>
    <property type="match status" value="1"/>
</dbReference>
<comment type="caution">
    <text evidence="2">The sequence shown here is derived from an EMBL/GenBank/DDBJ whole genome shotgun (WGS) entry which is preliminary data.</text>
</comment>
<organism evidence="2 3">
    <name type="scientific">Cirrhinus molitorella</name>
    <name type="common">mud carp</name>
    <dbReference type="NCBI Taxonomy" id="172907"/>
    <lineage>
        <taxon>Eukaryota</taxon>
        <taxon>Metazoa</taxon>
        <taxon>Chordata</taxon>
        <taxon>Craniata</taxon>
        <taxon>Vertebrata</taxon>
        <taxon>Euteleostomi</taxon>
        <taxon>Actinopterygii</taxon>
        <taxon>Neopterygii</taxon>
        <taxon>Teleostei</taxon>
        <taxon>Ostariophysi</taxon>
        <taxon>Cypriniformes</taxon>
        <taxon>Cyprinidae</taxon>
        <taxon>Labeoninae</taxon>
        <taxon>Labeonini</taxon>
        <taxon>Cirrhinus</taxon>
    </lineage>
</organism>
<evidence type="ECO:0000313" key="3">
    <source>
        <dbReference type="Proteomes" id="UP001558613"/>
    </source>
</evidence>
<dbReference type="Gene3D" id="3.60.21.10">
    <property type="match status" value="1"/>
</dbReference>
<accession>A0ABR3M595</accession>
<dbReference type="Proteomes" id="UP001558613">
    <property type="component" value="Unassembled WGS sequence"/>
</dbReference>